<feature type="domain" description="N-acetyltransferase" evidence="1">
    <location>
        <begin position="19"/>
        <end position="191"/>
    </location>
</feature>
<accession>A0A918FEQ2</accession>
<dbReference type="PROSITE" id="PS51186">
    <property type="entry name" value="GNAT"/>
    <property type="match status" value="1"/>
</dbReference>
<evidence type="ECO:0000259" key="1">
    <source>
        <dbReference type="PROSITE" id="PS51186"/>
    </source>
</evidence>
<dbReference type="SUPFAM" id="SSF55729">
    <property type="entry name" value="Acyl-CoA N-acyltransferases (Nat)"/>
    <property type="match status" value="1"/>
</dbReference>
<dbReference type="Proteomes" id="UP000610303">
    <property type="component" value="Unassembled WGS sequence"/>
</dbReference>
<comment type="caution">
    <text evidence="2">The sequence shown here is derived from an EMBL/GenBank/DDBJ whole genome shotgun (WGS) entry which is preliminary data.</text>
</comment>
<gene>
    <name evidence="2" type="ORF">GCM10010196_24900</name>
</gene>
<dbReference type="GO" id="GO:0008999">
    <property type="term" value="F:protein-N-terminal-alanine acetyltransferase activity"/>
    <property type="evidence" value="ECO:0007669"/>
    <property type="project" value="TreeGrafter"/>
</dbReference>
<evidence type="ECO:0000313" key="2">
    <source>
        <dbReference type="EMBL" id="GGR29896.1"/>
    </source>
</evidence>
<dbReference type="Pfam" id="PF13302">
    <property type="entry name" value="Acetyltransf_3"/>
    <property type="match status" value="1"/>
</dbReference>
<protein>
    <submittedName>
        <fullName evidence="2">Succinyl-CoA transferase Rv0802c</fullName>
    </submittedName>
</protein>
<reference evidence="2" key="2">
    <citation type="submission" date="2020-09" db="EMBL/GenBank/DDBJ databases">
        <authorList>
            <person name="Sun Q."/>
            <person name="Ohkuma M."/>
        </authorList>
    </citation>
    <scope>NUCLEOTIDE SEQUENCE</scope>
    <source>
        <strain evidence="2">JCM 3346</strain>
    </source>
</reference>
<dbReference type="InterPro" id="IPR016181">
    <property type="entry name" value="Acyl_CoA_acyltransferase"/>
</dbReference>
<dbReference type="AlphaFoldDB" id="A0A918FEQ2"/>
<dbReference type="Gene3D" id="3.40.630.30">
    <property type="match status" value="1"/>
</dbReference>
<dbReference type="GO" id="GO:1990189">
    <property type="term" value="F:protein N-terminal-serine acetyltransferase activity"/>
    <property type="evidence" value="ECO:0007669"/>
    <property type="project" value="TreeGrafter"/>
</dbReference>
<evidence type="ECO:0000313" key="3">
    <source>
        <dbReference type="Proteomes" id="UP000610303"/>
    </source>
</evidence>
<keyword evidence="2" id="KW-0808">Transferase</keyword>
<dbReference type="InterPro" id="IPR051908">
    <property type="entry name" value="Ribosomal_N-acetyltransferase"/>
</dbReference>
<dbReference type="GO" id="GO:0005737">
    <property type="term" value="C:cytoplasm"/>
    <property type="evidence" value="ECO:0007669"/>
    <property type="project" value="TreeGrafter"/>
</dbReference>
<dbReference type="InterPro" id="IPR000182">
    <property type="entry name" value="GNAT_dom"/>
</dbReference>
<sequence>MDLLDVWPVFRLRLRTPRLELRPVRDADLPGLAQAALDGVHDAERTPFGIPWTDAPREELLPNLARFVWRERAGVAPEEWNLLFAVLEDGRPIGVQDLRATNFAALRTVSSGSWLTRSRQGLGLGTEMRAALLLFAFDHLGATVAESEAYDWNSPSLAVSMKLGYRENGVTRRSPKAGVVEDEVRLRLEASAFRRPAWELEVDGVDEARPFLLVE</sequence>
<dbReference type="EMBL" id="BMRJ01000002">
    <property type="protein sequence ID" value="GGR29896.1"/>
    <property type="molecule type" value="Genomic_DNA"/>
</dbReference>
<dbReference type="PANTHER" id="PTHR43441:SF11">
    <property type="entry name" value="RIBOSOMAL-PROTEIN-SERINE ACETYLTRANSFERASE"/>
    <property type="match status" value="1"/>
</dbReference>
<organism evidence="2 3">
    <name type="scientific">Agromyces mediolanus</name>
    <name type="common">Corynebacterium mediolanum</name>
    <dbReference type="NCBI Taxonomy" id="41986"/>
    <lineage>
        <taxon>Bacteria</taxon>
        <taxon>Bacillati</taxon>
        <taxon>Actinomycetota</taxon>
        <taxon>Actinomycetes</taxon>
        <taxon>Micrococcales</taxon>
        <taxon>Microbacteriaceae</taxon>
        <taxon>Agromyces</taxon>
    </lineage>
</organism>
<keyword evidence="3" id="KW-1185">Reference proteome</keyword>
<dbReference type="RefSeq" id="WP_189085671.1">
    <property type="nucleotide sequence ID" value="NZ_BMRJ01000002.1"/>
</dbReference>
<reference evidence="2" key="1">
    <citation type="journal article" date="2014" name="Int. J. Syst. Evol. Microbiol.">
        <title>Complete genome sequence of Corynebacterium casei LMG S-19264T (=DSM 44701T), isolated from a smear-ripened cheese.</title>
        <authorList>
            <consortium name="US DOE Joint Genome Institute (JGI-PGF)"/>
            <person name="Walter F."/>
            <person name="Albersmeier A."/>
            <person name="Kalinowski J."/>
            <person name="Ruckert C."/>
        </authorList>
    </citation>
    <scope>NUCLEOTIDE SEQUENCE</scope>
    <source>
        <strain evidence="2">JCM 3346</strain>
    </source>
</reference>
<proteinExistence type="predicted"/>
<name>A0A918FEQ2_AGRME</name>
<dbReference type="PANTHER" id="PTHR43441">
    <property type="entry name" value="RIBOSOMAL-PROTEIN-SERINE ACETYLTRANSFERASE"/>
    <property type="match status" value="1"/>
</dbReference>